<feature type="domain" description="Pyridoxamine 5'-phosphate oxidase N-terminal" evidence="2">
    <location>
        <begin position="7"/>
        <end position="112"/>
    </location>
</feature>
<dbReference type="GO" id="GO:0005829">
    <property type="term" value="C:cytosol"/>
    <property type="evidence" value="ECO:0007669"/>
    <property type="project" value="TreeGrafter"/>
</dbReference>
<evidence type="ECO:0000313" key="4">
    <source>
        <dbReference type="Proteomes" id="UP000649179"/>
    </source>
</evidence>
<dbReference type="PANTHER" id="PTHR35176">
    <property type="entry name" value="HEME OXYGENASE HI_0854-RELATED"/>
    <property type="match status" value="1"/>
</dbReference>
<reference evidence="3" key="2">
    <citation type="submission" date="2020-09" db="EMBL/GenBank/DDBJ databases">
        <authorList>
            <person name="Sun Q."/>
            <person name="Zhou Y."/>
        </authorList>
    </citation>
    <scope>NUCLEOTIDE SEQUENCE</scope>
    <source>
        <strain evidence="3">CGMCC 1.16067</strain>
    </source>
</reference>
<dbReference type="InterPro" id="IPR019965">
    <property type="entry name" value="PPOX_F420-dep_Rv2061_put"/>
</dbReference>
<dbReference type="InterPro" id="IPR011576">
    <property type="entry name" value="Pyridox_Oxase_N"/>
</dbReference>
<comment type="caution">
    <text evidence="3">The sequence shown here is derived from an EMBL/GenBank/DDBJ whole genome shotgun (WGS) entry which is preliminary data.</text>
</comment>
<keyword evidence="1" id="KW-0560">Oxidoreductase</keyword>
<dbReference type="InterPro" id="IPR052019">
    <property type="entry name" value="F420H2_bilvrd_red/Heme_oxyg"/>
</dbReference>
<keyword evidence="4" id="KW-1185">Reference proteome</keyword>
<evidence type="ECO:0000259" key="2">
    <source>
        <dbReference type="Pfam" id="PF01243"/>
    </source>
</evidence>
<dbReference type="Proteomes" id="UP000649179">
    <property type="component" value="Unassembled WGS sequence"/>
</dbReference>
<dbReference type="EMBL" id="BMKQ01000001">
    <property type="protein sequence ID" value="GGF46027.1"/>
    <property type="molecule type" value="Genomic_DNA"/>
</dbReference>
<dbReference type="Gene3D" id="2.30.110.10">
    <property type="entry name" value="Electron Transport, Fmn-binding Protein, Chain A"/>
    <property type="match status" value="1"/>
</dbReference>
<proteinExistence type="predicted"/>
<dbReference type="GO" id="GO:0070967">
    <property type="term" value="F:coenzyme F420 binding"/>
    <property type="evidence" value="ECO:0007669"/>
    <property type="project" value="TreeGrafter"/>
</dbReference>
<dbReference type="RefSeq" id="WP_188779633.1">
    <property type="nucleotide sequence ID" value="NZ_BMKQ01000001.1"/>
</dbReference>
<sequence>MPTVADLAEEPFVSLTTYRQSGAPVATPVWVAADGDGLAITTMDGSGKVRRVRRDPHVTLRPCDRRGRVEDGAPTVEARAEVVESPSGVEALTARVKAKYGLQFRFVMGIGAVLGGRHDRVALRVVDA</sequence>
<dbReference type="NCBIfam" id="TIGR03666">
    <property type="entry name" value="Rv2061_F420"/>
    <property type="match status" value="1"/>
</dbReference>
<dbReference type="AlphaFoldDB" id="A0A917BK61"/>
<dbReference type="Pfam" id="PF01243">
    <property type="entry name" value="PNPOx_N"/>
    <property type="match status" value="1"/>
</dbReference>
<evidence type="ECO:0000313" key="3">
    <source>
        <dbReference type="EMBL" id="GGF46027.1"/>
    </source>
</evidence>
<accession>A0A917BK61</accession>
<reference evidence="3" key="1">
    <citation type="journal article" date="2014" name="Int. J. Syst. Evol. Microbiol.">
        <title>Complete genome sequence of Corynebacterium casei LMG S-19264T (=DSM 44701T), isolated from a smear-ripened cheese.</title>
        <authorList>
            <consortium name="US DOE Joint Genome Institute (JGI-PGF)"/>
            <person name="Walter F."/>
            <person name="Albersmeier A."/>
            <person name="Kalinowski J."/>
            <person name="Ruckert C."/>
        </authorList>
    </citation>
    <scope>NUCLEOTIDE SEQUENCE</scope>
    <source>
        <strain evidence="3">CGMCC 1.16067</strain>
    </source>
</reference>
<evidence type="ECO:0000256" key="1">
    <source>
        <dbReference type="ARBA" id="ARBA00023002"/>
    </source>
</evidence>
<dbReference type="GO" id="GO:0016627">
    <property type="term" value="F:oxidoreductase activity, acting on the CH-CH group of donors"/>
    <property type="evidence" value="ECO:0007669"/>
    <property type="project" value="TreeGrafter"/>
</dbReference>
<protein>
    <recommendedName>
        <fullName evidence="2">Pyridoxamine 5'-phosphate oxidase N-terminal domain-containing protein</fullName>
    </recommendedName>
</protein>
<dbReference type="SUPFAM" id="SSF50475">
    <property type="entry name" value="FMN-binding split barrel"/>
    <property type="match status" value="1"/>
</dbReference>
<gene>
    <name evidence="3" type="ORF">GCM10011519_19870</name>
</gene>
<name>A0A917BK61_9ACTN</name>
<organism evidence="3 4">
    <name type="scientific">Marmoricola endophyticus</name>
    <dbReference type="NCBI Taxonomy" id="2040280"/>
    <lineage>
        <taxon>Bacteria</taxon>
        <taxon>Bacillati</taxon>
        <taxon>Actinomycetota</taxon>
        <taxon>Actinomycetes</taxon>
        <taxon>Propionibacteriales</taxon>
        <taxon>Nocardioidaceae</taxon>
        <taxon>Marmoricola</taxon>
    </lineage>
</organism>
<dbReference type="PANTHER" id="PTHR35176:SF11">
    <property type="entry name" value="PYRIDOXAMINE 5'-PHOSPHATE OXIDASE FAMILY PROTEIN"/>
    <property type="match status" value="1"/>
</dbReference>
<dbReference type="InterPro" id="IPR012349">
    <property type="entry name" value="Split_barrel_FMN-bd"/>
</dbReference>